<reference evidence="1 2" key="1">
    <citation type="submission" date="2017-09" db="EMBL/GenBank/DDBJ databases">
        <authorList>
            <consortium name="International Durum Wheat Genome Sequencing Consortium (IDWGSC)"/>
            <person name="Milanesi L."/>
        </authorList>
    </citation>
    <scope>NUCLEOTIDE SEQUENCE [LARGE SCALE GENOMIC DNA]</scope>
    <source>
        <strain evidence="2">cv. Svevo</strain>
    </source>
</reference>
<dbReference type="PANTHER" id="PTHR33085:SF126">
    <property type="entry name" value="EXPRESSED PROTEIN"/>
    <property type="match status" value="1"/>
</dbReference>
<dbReference type="Proteomes" id="UP000324705">
    <property type="component" value="Chromosome 5B"/>
</dbReference>
<gene>
    <name evidence="1" type="ORF">TRITD_5Bv1G159260</name>
</gene>
<dbReference type="AlphaFoldDB" id="A0A9R0XCM4"/>
<proteinExistence type="predicted"/>
<name>A0A9R0XCM4_TRITD</name>
<accession>A0A9R0XCM4</accession>
<evidence type="ECO:0000313" key="1">
    <source>
        <dbReference type="EMBL" id="VAI34221.1"/>
    </source>
</evidence>
<evidence type="ECO:0000313" key="2">
    <source>
        <dbReference type="Proteomes" id="UP000324705"/>
    </source>
</evidence>
<dbReference type="Pfam" id="PF07893">
    <property type="entry name" value="DUF1668"/>
    <property type="match status" value="1"/>
</dbReference>
<dbReference type="PANTHER" id="PTHR33085">
    <property type="entry name" value="OS12G0113100 PROTEIN-RELATED"/>
    <property type="match status" value="1"/>
</dbReference>
<dbReference type="EMBL" id="LT934120">
    <property type="protein sequence ID" value="VAI34221.1"/>
    <property type="molecule type" value="Genomic_DNA"/>
</dbReference>
<organism evidence="1 2">
    <name type="scientific">Triticum turgidum subsp. durum</name>
    <name type="common">Durum wheat</name>
    <name type="synonym">Triticum durum</name>
    <dbReference type="NCBI Taxonomy" id="4567"/>
    <lineage>
        <taxon>Eukaryota</taxon>
        <taxon>Viridiplantae</taxon>
        <taxon>Streptophyta</taxon>
        <taxon>Embryophyta</taxon>
        <taxon>Tracheophyta</taxon>
        <taxon>Spermatophyta</taxon>
        <taxon>Magnoliopsida</taxon>
        <taxon>Liliopsida</taxon>
        <taxon>Poales</taxon>
        <taxon>Poaceae</taxon>
        <taxon>BOP clade</taxon>
        <taxon>Pooideae</taxon>
        <taxon>Triticodae</taxon>
        <taxon>Triticeae</taxon>
        <taxon>Triticinae</taxon>
        <taxon>Triticum</taxon>
    </lineage>
</organism>
<dbReference type="Gramene" id="TRITD5Bv1G159260.1">
    <property type="protein sequence ID" value="TRITD5Bv1G159260.1"/>
    <property type="gene ID" value="TRITD5Bv1G159260"/>
</dbReference>
<keyword evidence="2" id="KW-1185">Reference proteome</keyword>
<dbReference type="InterPro" id="IPR012871">
    <property type="entry name" value="DUF1668_ORYSA"/>
</dbReference>
<protein>
    <submittedName>
        <fullName evidence="1">Uncharacterized protein</fullName>
    </submittedName>
</protein>
<sequence>MQVNWDMQFMPFGYKNRDNILSTDQQGNVLVYDACQNQICSMPKLRAGLMENSFPINLGDALYLIERRPDKPHKILPYQPCFQALINGKSPAGPVVDYPGWHWHTLPPPPYVEAPRYKPSCTYKIRSCTVVRNKIWISASGIGTYSFNTDSHEWSYVGSWELPFRGPAKFVPELGRWLGFSTVRENHYLCASDLSISTAEDGTVPTLCCEWKQELDANHDKWQVVTSYLVRVDYGRFCVARLYDVYDDDEPALVRENFAVLTGLEAGLSDIADGGGIQMVKHKSIRLNFDCHQRLHLVS</sequence>